<sequence>MNEDQKVKWKLLTRILTFVGALAVAKTGVIYLDGVIAACTSGFLFLLIESQCSYTRYTVKVRKMLARTLIILGTWCVFSVEVICFSQVSVFALASTFSTMLDPVGDDEFREAENLFNKVGRFGRHCIPF</sequence>
<reference evidence="2 3" key="1">
    <citation type="submission" date="2019-11" db="EMBL/GenBank/DDBJ databases">
        <title>Genomes of ocular Pseudomonas aeruginosa isolates.</title>
        <authorList>
            <person name="Khan M."/>
            <person name="Rice S.A."/>
            <person name="Willcox M.D.P."/>
            <person name="Stapleton F."/>
        </authorList>
    </citation>
    <scope>NUCLEOTIDE SEQUENCE [LARGE SCALE GENOMIC DNA]</scope>
    <source>
        <strain evidence="2 3">PA221</strain>
    </source>
</reference>
<keyword evidence="1" id="KW-0472">Membrane</keyword>
<dbReference type="EMBL" id="WOAD01000155">
    <property type="protein sequence ID" value="MUI39925.1"/>
    <property type="molecule type" value="Genomic_DNA"/>
</dbReference>
<gene>
    <name evidence="2" type="ORF">GNQ48_33870</name>
</gene>
<evidence type="ECO:0000256" key="1">
    <source>
        <dbReference type="SAM" id="Phobius"/>
    </source>
</evidence>
<comment type="caution">
    <text evidence="2">The sequence shown here is derived from an EMBL/GenBank/DDBJ whole genome shotgun (WGS) entry which is preliminary data.</text>
</comment>
<keyword evidence="1" id="KW-0812">Transmembrane</keyword>
<proteinExistence type="predicted"/>
<feature type="transmembrane region" description="Helical" evidence="1">
    <location>
        <begin position="69"/>
        <end position="94"/>
    </location>
</feature>
<protein>
    <submittedName>
        <fullName evidence="2">Uncharacterized protein</fullName>
    </submittedName>
</protein>
<organism evidence="2 3">
    <name type="scientific">Pseudomonas aeruginosa</name>
    <dbReference type="NCBI Taxonomy" id="287"/>
    <lineage>
        <taxon>Bacteria</taxon>
        <taxon>Pseudomonadati</taxon>
        <taxon>Pseudomonadota</taxon>
        <taxon>Gammaproteobacteria</taxon>
        <taxon>Pseudomonadales</taxon>
        <taxon>Pseudomonadaceae</taxon>
        <taxon>Pseudomonas</taxon>
    </lineage>
</organism>
<dbReference type="RefSeq" id="WP_152993147.1">
    <property type="nucleotide sequence ID" value="NZ_CP104254.1"/>
</dbReference>
<evidence type="ECO:0000313" key="2">
    <source>
        <dbReference type="EMBL" id="MUI39925.1"/>
    </source>
</evidence>
<keyword evidence="1" id="KW-1133">Transmembrane helix</keyword>
<dbReference type="Proteomes" id="UP000433532">
    <property type="component" value="Unassembled WGS sequence"/>
</dbReference>
<accession>A0A844NWC1</accession>
<evidence type="ECO:0000313" key="3">
    <source>
        <dbReference type="Proteomes" id="UP000433532"/>
    </source>
</evidence>
<feature type="transmembrane region" description="Helical" evidence="1">
    <location>
        <begin position="30"/>
        <end position="48"/>
    </location>
</feature>
<name>A0A844NWC1_PSEAI</name>
<dbReference type="AlphaFoldDB" id="A0A844NWC1"/>